<accession>A0ABR3UYY9</accession>
<dbReference type="Proteomes" id="UP001578633">
    <property type="component" value="Chromosome 1"/>
</dbReference>
<reference evidence="1 2" key="1">
    <citation type="submission" date="2024-09" db="EMBL/GenBank/DDBJ databases">
        <title>T2T genomes of carrot and Alternaria dauci and their utility for understanding host-pathogen interaction during carrot leaf blight disease.</title>
        <authorList>
            <person name="Liu W."/>
            <person name="Xu S."/>
            <person name="Ou C."/>
            <person name="Liu X."/>
            <person name="Zhuang F."/>
            <person name="Deng X.W."/>
        </authorList>
    </citation>
    <scope>NUCLEOTIDE SEQUENCE [LARGE SCALE GENOMIC DNA]</scope>
    <source>
        <strain evidence="1 2">A2016</strain>
    </source>
</reference>
<protein>
    <submittedName>
        <fullName evidence="1">Uncharacterized protein</fullName>
    </submittedName>
</protein>
<dbReference type="GeneID" id="96082206"/>
<comment type="caution">
    <text evidence="1">The sequence shown here is derived from an EMBL/GenBank/DDBJ whole genome shotgun (WGS) entry which is preliminary data.</text>
</comment>
<gene>
    <name evidence="1" type="ORF">ACET3X_001884</name>
</gene>
<sequence length="348" mass="40178">MSIILALIRMGNSVSISTSTQDPTTMDIATVGTLRWRIEAKRTLTMINKLKENVHDSASELEQMTRDHPKLKLIQQKQALREVGRDLRLAQNSFDEQVKMQAEILCRPLCELANERLPQEIRDMLVRHLIEDDSVTFFLNKDNKLCLVNGASNLQHIFEERYTGIGLQMNILKVLLDTGVRFDFRARHELLGKVVDYYAAFGIHLPPKIKSLSLVLIERHMKEREFVLAQLERLTELSKDADVLVIVEVGQGTKARVIHRVRRVLRMIFPLLTRLHEPGIYIHVVFNPSYDASRVKNGSDDTFSIAHYGPWRHEMTPENADFTVEGFEHRLRTSIEEQANIWDLRLPP</sequence>
<dbReference type="RefSeq" id="XP_069312126.1">
    <property type="nucleotide sequence ID" value="XM_069447224.1"/>
</dbReference>
<organism evidence="1 2">
    <name type="scientific">Alternaria dauci</name>
    <dbReference type="NCBI Taxonomy" id="48095"/>
    <lineage>
        <taxon>Eukaryota</taxon>
        <taxon>Fungi</taxon>
        <taxon>Dikarya</taxon>
        <taxon>Ascomycota</taxon>
        <taxon>Pezizomycotina</taxon>
        <taxon>Dothideomycetes</taxon>
        <taxon>Pleosporomycetidae</taxon>
        <taxon>Pleosporales</taxon>
        <taxon>Pleosporineae</taxon>
        <taxon>Pleosporaceae</taxon>
        <taxon>Alternaria</taxon>
        <taxon>Alternaria sect. Porri</taxon>
    </lineage>
</organism>
<evidence type="ECO:0000313" key="1">
    <source>
        <dbReference type="EMBL" id="KAL1801542.1"/>
    </source>
</evidence>
<keyword evidence="2" id="KW-1185">Reference proteome</keyword>
<dbReference type="EMBL" id="JBHGVX010000001">
    <property type="protein sequence ID" value="KAL1801542.1"/>
    <property type="molecule type" value="Genomic_DNA"/>
</dbReference>
<evidence type="ECO:0000313" key="2">
    <source>
        <dbReference type="Proteomes" id="UP001578633"/>
    </source>
</evidence>
<proteinExistence type="predicted"/>
<name>A0ABR3UYY9_9PLEO</name>